<evidence type="ECO:0008006" key="3">
    <source>
        <dbReference type="Google" id="ProtNLM"/>
    </source>
</evidence>
<dbReference type="AlphaFoldDB" id="A0ABD3N486"/>
<proteinExistence type="predicted"/>
<organism evidence="1 2">
    <name type="scientific">Cyclotella atomus</name>
    <dbReference type="NCBI Taxonomy" id="382360"/>
    <lineage>
        <taxon>Eukaryota</taxon>
        <taxon>Sar</taxon>
        <taxon>Stramenopiles</taxon>
        <taxon>Ochrophyta</taxon>
        <taxon>Bacillariophyta</taxon>
        <taxon>Coscinodiscophyceae</taxon>
        <taxon>Thalassiosirophycidae</taxon>
        <taxon>Stephanodiscales</taxon>
        <taxon>Stephanodiscaceae</taxon>
        <taxon>Cyclotella</taxon>
    </lineage>
</organism>
<dbReference type="Proteomes" id="UP001530400">
    <property type="component" value="Unassembled WGS sequence"/>
</dbReference>
<sequence>MSSCIEEDLSVLPLEEVNSGNLFSRIVYFALQRYHKAMSNEFKQNTEPLIGNHGYTLKIGTESLPNHAVRYPIGVVSNESIQSDICSALNHFSLRDTEPGKYTRSYELDEEKRVLLVTCEPAPSKKKKVSDEGNSRAETPHKLRFSKPDLTVVLGRGKEASEAECYGVLLSLASAKLDSMIQESTGRLILEDVSLDDWKVFYQCISHNGCILDAENTVALIPLFQQFEMESYLEVSVLSLYLSDNMCEGPCNAHECQMVPNLLRWAVQKGFSSLQRTVEREVKAMFDNDDCGELIMMTDDKWMFSRQGIRDFISLCLPVQRNTAQESFVSSKCPILWQGIYSYIQKRLKLVTFNKVEAVECEMFSNYVHDLLYHEAQRRCHEDDQRYY</sequence>
<evidence type="ECO:0000313" key="1">
    <source>
        <dbReference type="EMBL" id="KAL3769026.1"/>
    </source>
</evidence>
<gene>
    <name evidence="1" type="ORF">ACHAWO_006792</name>
</gene>
<protein>
    <recommendedName>
        <fullName evidence="3">Sister chromatid cohesion protein DCC1</fullName>
    </recommendedName>
</protein>
<dbReference type="EMBL" id="JALLPJ020001338">
    <property type="protein sequence ID" value="KAL3769026.1"/>
    <property type="molecule type" value="Genomic_DNA"/>
</dbReference>
<accession>A0ABD3N486</accession>
<comment type="caution">
    <text evidence="1">The sequence shown here is derived from an EMBL/GenBank/DDBJ whole genome shotgun (WGS) entry which is preliminary data.</text>
</comment>
<reference evidence="1 2" key="1">
    <citation type="submission" date="2024-10" db="EMBL/GenBank/DDBJ databases">
        <title>Updated reference genomes for cyclostephanoid diatoms.</title>
        <authorList>
            <person name="Roberts W.R."/>
            <person name="Alverson A.J."/>
        </authorList>
    </citation>
    <scope>NUCLEOTIDE SEQUENCE [LARGE SCALE GENOMIC DNA]</scope>
    <source>
        <strain evidence="1 2">AJA010-31</strain>
    </source>
</reference>
<name>A0ABD3N486_9STRA</name>
<keyword evidence="2" id="KW-1185">Reference proteome</keyword>
<evidence type="ECO:0000313" key="2">
    <source>
        <dbReference type="Proteomes" id="UP001530400"/>
    </source>
</evidence>